<keyword evidence="3" id="KW-0813">Transport</keyword>
<dbReference type="AlphaFoldDB" id="A0A2P6MY66"/>
<dbReference type="SUPFAM" id="SSF52540">
    <property type="entry name" value="P-loop containing nucleoside triphosphate hydrolases"/>
    <property type="match status" value="1"/>
</dbReference>
<comment type="subcellular location">
    <subcellularLocation>
        <location evidence="1">Membrane</location>
        <topology evidence="1">Multi-pass membrane protein</topology>
    </subcellularLocation>
</comment>
<evidence type="ECO:0000313" key="11">
    <source>
        <dbReference type="EMBL" id="PRP76659.1"/>
    </source>
</evidence>
<keyword evidence="8 9" id="KW-0472">Membrane</keyword>
<dbReference type="OrthoDB" id="17471at2759"/>
<evidence type="ECO:0000256" key="6">
    <source>
        <dbReference type="ARBA" id="ARBA00022840"/>
    </source>
</evidence>
<keyword evidence="6" id="KW-0067">ATP-binding</keyword>
<dbReference type="InterPro" id="IPR017871">
    <property type="entry name" value="ABC_transporter-like_CS"/>
</dbReference>
<evidence type="ECO:0000256" key="8">
    <source>
        <dbReference type="ARBA" id="ARBA00023136"/>
    </source>
</evidence>
<protein>
    <recommendedName>
        <fullName evidence="10">ABC transporter domain-containing protein</fullName>
    </recommendedName>
</protein>
<comment type="similarity">
    <text evidence="2">Belongs to the ABC transporter superfamily. ABCA family.</text>
</comment>
<dbReference type="FunFam" id="3.40.50.300:FF:000335">
    <property type="entry name" value="ATP binding cassette subfamily A member 5"/>
    <property type="match status" value="1"/>
</dbReference>
<dbReference type="InterPro" id="IPR003593">
    <property type="entry name" value="AAA+_ATPase"/>
</dbReference>
<feature type="transmembrane region" description="Helical" evidence="9">
    <location>
        <begin position="29"/>
        <end position="47"/>
    </location>
</feature>
<dbReference type="Pfam" id="PF00005">
    <property type="entry name" value="ABC_tran"/>
    <property type="match status" value="1"/>
</dbReference>
<feature type="transmembrane region" description="Helical" evidence="9">
    <location>
        <begin position="353"/>
        <end position="382"/>
    </location>
</feature>
<evidence type="ECO:0000256" key="2">
    <source>
        <dbReference type="ARBA" id="ARBA00008869"/>
    </source>
</evidence>
<evidence type="ECO:0000256" key="1">
    <source>
        <dbReference type="ARBA" id="ARBA00004141"/>
    </source>
</evidence>
<proteinExistence type="inferred from homology"/>
<dbReference type="Proteomes" id="UP000241769">
    <property type="component" value="Unassembled WGS sequence"/>
</dbReference>
<dbReference type="PROSITE" id="PS00211">
    <property type="entry name" value="ABC_TRANSPORTER_1"/>
    <property type="match status" value="1"/>
</dbReference>
<accession>A0A2P6MY66</accession>
<dbReference type="InterPro" id="IPR013525">
    <property type="entry name" value="ABC2_TM"/>
</dbReference>
<dbReference type="InterPro" id="IPR027417">
    <property type="entry name" value="P-loop_NTPase"/>
</dbReference>
<evidence type="ECO:0000256" key="5">
    <source>
        <dbReference type="ARBA" id="ARBA00022741"/>
    </source>
</evidence>
<dbReference type="GO" id="GO:0016887">
    <property type="term" value="F:ATP hydrolysis activity"/>
    <property type="evidence" value="ECO:0007669"/>
    <property type="project" value="InterPro"/>
</dbReference>
<dbReference type="InterPro" id="IPR026082">
    <property type="entry name" value="ABCA"/>
</dbReference>
<keyword evidence="7 9" id="KW-1133">Transmembrane helix</keyword>
<evidence type="ECO:0000256" key="4">
    <source>
        <dbReference type="ARBA" id="ARBA00022692"/>
    </source>
</evidence>
<dbReference type="GO" id="GO:0005524">
    <property type="term" value="F:ATP binding"/>
    <property type="evidence" value="ECO:0007669"/>
    <property type="project" value="UniProtKB-KW"/>
</dbReference>
<organism evidence="11 12">
    <name type="scientific">Planoprotostelium fungivorum</name>
    <dbReference type="NCBI Taxonomy" id="1890364"/>
    <lineage>
        <taxon>Eukaryota</taxon>
        <taxon>Amoebozoa</taxon>
        <taxon>Evosea</taxon>
        <taxon>Variosea</taxon>
        <taxon>Cavosteliida</taxon>
        <taxon>Cavosteliaceae</taxon>
        <taxon>Planoprotostelium</taxon>
    </lineage>
</organism>
<comment type="caution">
    <text evidence="11">The sequence shown here is derived from an EMBL/GenBank/DDBJ whole genome shotgun (WGS) entry which is preliminary data.</text>
</comment>
<feature type="transmembrane region" description="Helical" evidence="9">
    <location>
        <begin position="457"/>
        <end position="477"/>
    </location>
</feature>
<sequence length="865" mass="95876">MDYIKTCARQHWAMNQKHLLECIRSPKTTLAQLLIPIFAVLLFWTVIRGQATPRNGDSIASDLTLPPLCSGSCNSIIYWPLEQRTWTVMQKFGSDNSLSVAPLNSPLSDATSGQYHIIGLSSSDYFDRYATTQDGQEDAPAIEGLANNGWMSLVGVSFATHIYSFSAESLPSCFSDVTRNMSQCVDFAVYSNNTEKTGRYRSAVADGITQSLASLTGRSPLKTSFSYAALPNGDSAGSIFARGAESGLLAFLCTFPFVFLFSHLAGESESGMRGLLKTMSLKDWVYLSSWFIHHLLLFTVPISIVMIMLFNMSYFHLFKATDTSLMLSVVFSYGFCAVAWGSAWAMVLKKSRLATIIGFFFFIMAMVMGIVFSIGPMVLYIVESPSAFDHFNAVAAFFMFPTWHFLRILVTIQLKTSNWSFSGGSGDSNLLFTWDDMKQTLDPNLAYAKDPITHTPMWSLGMIWVNAAVYIFLMWYMDKVFPDPKKSTYPPWFLFTPSFWGFSSGGYQDVDTEDHLMSYVPDADLNHEMTSAMQGNSALRVQALRKEFKTMGCLGGKVALHHLYLTADSGTIVALLGHNGAGKTTLINILTGKINPTSGDAIVFGHSATYEMDKIQTFTGICPQHDTLWGDLTAQEHMRIMSLIRRFEGDDTQDILARVKLDEVSSISSQFSGGMKRRLQVAISLLGNPSVLFLDEPTTGMDPVNRRRVWDLVRDFKRGKLVFLTTHAMEEAEVLGEKIAVLTDGELRSVGSALHLKSKFSSGYRLNIITMDNAQEAVINMVLTGLPGSRLTESNSANLVFAIGAADDHTDMGMFLRRLEAVSQSKIEQQIEAGFNPPPAMIRDWGLSNSTLEDVFLTVTRLGHQ</sequence>
<dbReference type="EMBL" id="MDYQ01000309">
    <property type="protein sequence ID" value="PRP76659.1"/>
    <property type="molecule type" value="Genomic_DNA"/>
</dbReference>
<dbReference type="STRING" id="1890364.A0A2P6MY66"/>
<evidence type="ECO:0000256" key="3">
    <source>
        <dbReference type="ARBA" id="ARBA00022448"/>
    </source>
</evidence>
<dbReference type="PROSITE" id="PS50893">
    <property type="entry name" value="ABC_TRANSPORTER_2"/>
    <property type="match status" value="1"/>
</dbReference>
<dbReference type="Pfam" id="PF12698">
    <property type="entry name" value="ABC2_membrane_3"/>
    <property type="match status" value="1"/>
</dbReference>
<dbReference type="SMART" id="SM00382">
    <property type="entry name" value="AAA"/>
    <property type="match status" value="1"/>
</dbReference>
<gene>
    <name evidence="11" type="ORF">PROFUN_14895</name>
</gene>
<feature type="transmembrane region" description="Helical" evidence="9">
    <location>
        <begin position="324"/>
        <end position="347"/>
    </location>
</feature>
<dbReference type="InterPro" id="IPR003439">
    <property type="entry name" value="ABC_transporter-like_ATP-bd"/>
</dbReference>
<evidence type="ECO:0000256" key="7">
    <source>
        <dbReference type="ARBA" id="ARBA00022989"/>
    </source>
</evidence>
<dbReference type="GO" id="GO:0140359">
    <property type="term" value="F:ABC-type transporter activity"/>
    <property type="evidence" value="ECO:0007669"/>
    <property type="project" value="InterPro"/>
</dbReference>
<evidence type="ECO:0000313" key="12">
    <source>
        <dbReference type="Proteomes" id="UP000241769"/>
    </source>
</evidence>
<dbReference type="CDD" id="cd03263">
    <property type="entry name" value="ABC_subfamily_A"/>
    <property type="match status" value="1"/>
</dbReference>
<keyword evidence="4 9" id="KW-0812">Transmembrane</keyword>
<dbReference type="InParanoid" id="A0A2P6MY66"/>
<evidence type="ECO:0000256" key="9">
    <source>
        <dbReference type="SAM" id="Phobius"/>
    </source>
</evidence>
<name>A0A2P6MY66_9EUKA</name>
<evidence type="ECO:0000259" key="10">
    <source>
        <dbReference type="PROSITE" id="PS50893"/>
    </source>
</evidence>
<feature type="transmembrane region" description="Helical" evidence="9">
    <location>
        <begin position="248"/>
        <end position="266"/>
    </location>
</feature>
<reference evidence="11 12" key="1">
    <citation type="journal article" date="2018" name="Genome Biol. Evol.">
        <title>Multiple Roots of Fruiting Body Formation in Amoebozoa.</title>
        <authorList>
            <person name="Hillmann F."/>
            <person name="Forbes G."/>
            <person name="Novohradska S."/>
            <person name="Ferling I."/>
            <person name="Riege K."/>
            <person name="Groth M."/>
            <person name="Westermann M."/>
            <person name="Marz M."/>
            <person name="Spaller T."/>
            <person name="Winckler T."/>
            <person name="Schaap P."/>
            <person name="Glockner G."/>
        </authorList>
    </citation>
    <scope>NUCLEOTIDE SEQUENCE [LARGE SCALE GENOMIC DNA]</scope>
    <source>
        <strain evidence="11 12">Jena</strain>
    </source>
</reference>
<feature type="transmembrane region" description="Helical" evidence="9">
    <location>
        <begin position="394"/>
        <end position="414"/>
    </location>
</feature>
<dbReference type="PANTHER" id="PTHR19229">
    <property type="entry name" value="ATP-BINDING CASSETTE TRANSPORTER SUBFAMILY A ABCA"/>
    <property type="match status" value="1"/>
</dbReference>
<dbReference type="GO" id="GO:0016020">
    <property type="term" value="C:membrane"/>
    <property type="evidence" value="ECO:0007669"/>
    <property type="project" value="UniProtKB-SubCell"/>
</dbReference>
<feature type="domain" description="ABC transporter" evidence="10">
    <location>
        <begin position="539"/>
        <end position="769"/>
    </location>
</feature>
<dbReference type="FunCoup" id="A0A2P6MY66">
    <property type="interactions" value="77"/>
</dbReference>
<keyword evidence="5" id="KW-0547">Nucleotide-binding</keyword>
<dbReference type="Gene3D" id="3.40.50.300">
    <property type="entry name" value="P-loop containing nucleotide triphosphate hydrolases"/>
    <property type="match status" value="1"/>
</dbReference>
<keyword evidence="12" id="KW-1185">Reference proteome</keyword>
<feature type="transmembrane region" description="Helical" evidence="9">
    <location>
        <begin position="286"/>
        <end position="312"/>
    </location>
</feature>